<dbReference type="SUPFAM" id="SSF101898">
    <property type="entry name" value="NHL repeat"/>
    <property type="match status" value="1"/>
</dbReference>
<dbReference type="PROSITE" id="PS00518">
    <property type="entry name" value="ZF_RING_1"/>
    <property type="match status" value="1"/>
</dbReference>
<feature type="repeat" description="NHL" evidence="7">
    <location>
        <begin position="640"/>
        <end position="668"/>
    </location>
</feature>
<evidence type="ECO:0000256" key="8">
    <source>
        <dbReference type="SAM" id="Coils"/>
    </source>
</evidence>
<dbReference type="PROSITE" id="PS50119">
    <property type="entry name" value="ZF_BBOX"/>
    <property type="match status" value="2"/>
</dbReference>
<dbReference type="SUPFAM" id="SSF57850">
    <property type="entry name" value="RING/U-box"/>
    <property type="match status" value="1"/>
</dbReference>
<dbReference type="Pfam" id="PF13445">
    <property type="entry name" value="zf-RING_UBOX"/>
    <property type="match status" value="1"/>
</dbReference>
<dbReference type="EMBL" id="CAIIXF020000010">
    <property type="protein sequence ID" value="CAH1796581.1"/>
    <property type="molecule type" value="Genomic_DNA"/>
</dbReference>
<evidence type="ECO:0000313" key="12">
    <source>
        <dbReference type="Proteomes" id="UP000749559"/>
    </source>
</evidence>
<gene>
    <name evidence="11" type="ORF">OFUS_LOCUS20973</name>
</gene>
<dbReference type="GO" id="GO:0008270">
    <property type="term" value="F:zinc ion binding"/>
    <property type="evidence" value="ECO:0007669"/>
    <property type="project" value="UniProtKB-KW"/>
</dbReference>
<dbReference type="AlphaFoldDB" id="A0A8S4PTE6"/>
<keyword evidence="2" id="KW-0479">Metal-binding</keyword>
<organism evidence="11 12">
    <name type="scientific">Owenia fusiformis</name>
    <name type="common">Polychaete worm</name>
    <dbReference type="NCBI Taxonomy" id="6347"/>
    <lineage>
        <taxon>Eukaryota</taxon>
        <taxon>Metazoa</taxon>
        <taxon>Spiralia</taxon>
        <taxon>Lophotrochozoa</taxon>
        <taxon>Annelida</taxon>
        <taxon>Polychaeta</taxon>
        <taxon>Sedentaria</taxon>
        <taxon>Canalipalpata</taxon>
        <taxon>Sabellida</taxon>
        <taxon>Oweniida</taxon>
        <taxon>Oweniidae</taxon>
        <taxon>Owenia</taxon>
    </lineage>
</organism>
<dbReference type="SMART" id="SM00184">
    <property type="entry name" value="RING"/>
    <property type="match status" value="1"/>
</dbReference>
<dbReference type="PROSITE" id="PS50089">
    <property type="entry name" value="ZF_RING_2"/>
    <property type="match status" value="1"/>
</dbReference>
<evidence type="ECO:0000259" key="10">
    <source>
        <dbReference type="PROSITE" id="PS50119"/>
    </source>
</evidence>
<dbReference type="GO" id="GO:0005654">
    <property type="term" value="C:nucleoplasm"/>
    <property type="evidence" value="ECO:0007669"/>
    <property type="project" value="TreeGrafter"/>
</dbReference>
<dbReference type="InterPro" id="IPR001258">
    <property type="entry name" value="NHL_repeat"/>
</dbReference>
<reference evidence="11" key="1">
    <citation type="submission" date="2022-03" db="EMBL/GenBank/DDBJ databases">
        <authorList>
            <person name="Martin C."/>
        </authorList>
    </citation>
    <scope>NUCLEOTIDE SEQUENCE</scope>
</reference>
<accession>A0A8S4PTE6</accession>
<dbReference type="SMART" id="SM00336">
    <property type="entry name" value="BBOX"/>
    <property type="match status" value="2"/>
</dbReference>
<dbReference type="InterPro" id="IPR000315">
    <property type="entry name" value="Znf_B-box"/>
</dbReference>
<dbReference type="Gene3D" id="4.10.830.40">
    <property type="match status" value="1"/>
</dbReference>
<dbReference type="CDD" id="cd05819">
    <property type="entry name" value="NHL"/>
    <property type="match status" value="1"/>
</dbReference>
<evidence type="ECO:0000256" key="3">
    <source>
        <dbReference type="ARBA" id="ARBA00022737"/>
    </source>
</evidence>
<dbReference type="PROSITE" id="PS51125">
    <property type="entry name" value="NHL"/>
    <property type="match status" value="1"/>
</dbReference>
<evidence type="ECO:0000256" key="5">
    <source>
        <dbReference type="ARBA" id="ARBA00022833"/>
    </source>
</evidence>
<dbReference type="InterPro" id="IPR017907">
    <property type="entry name" value="Znf_RING_CS"/>
</dbReference>
<dbReference type="InterPro" id="IPR011042">
    <property type="entry name" value="6-blade_b-propeller_TolB-like"/>
</dbReference>
<dbReference type="CDD" id="cd19757">
    <property type="entry name" value="Bbox1"/>
    <property type="match status" value="1"/>
</dbReference>
<dbReference type="Pfam" id="PF22586">
    <property type="entry name" value="ANCHR-like_BBOX"/>
    <property type="match status" value="1"/>
</dbReference>
<dbReference type="InterPro" id="IPR013083">
    <property type="entry name" value="Znf_RING/FYVE/PHD"/>
</dbReference>
<evidence type="ECO:0000256" key="1">
    <source>
        <dbReference type="ARBA" id="ARBA00022553"/>
    </source>
</evidence>
<keyword evidence="1" id="KW-0597">Phosphoprotein</keyword>
<dbReference type="SUPFAM" id="SSF57845">
    <property type="entry name" value="B-box zinc-binding domain"/>
    <property type="match status" value="1"/>
</dbReference>
<protein>
    <submittedName>
        <fullName evidence="11">Uncharacterized protein</fullName>
    </submittedName>
</protein>
<dbReference type="OrthoDB" id="342730at2759"/>
<comment type="caution">
    <text evidence="11">The sequence shown here is derived from an EMBL/GenBank/DDBJ whole genome shotgun (WGS) entry which is preliminary data.</text>
</comment>
<evidence type="ECO:0000256" key="7">
    <source>
        <dbReference type="PROSITE-ProRule" id="PRU00504"/>
    </source>
</evidence>
<keyword evidence="5" id="KW-0862">Zinc</keyword>
<dbReference type="Gene3D" id="2.120.10.30">
    <property type="entry name" value="TolB, C-terminal domain"/>
    <property type="match status" value="2"/>
</dbReference>
<dbReference type="InterPro" id="IPR047153">
    <property type="entry name" value="TRIM45/56/19-like"/>
</dbReference>
<feature type="coiled-coil region" evidence="8">
    <location>
        <begin position="251"/>
        <end position="278"/>
    </location>
</feature>
<keyword evidence="4 6" id="KW-0863">Zinc-finger</keyword>
<evidence type="ECO:0000313" key="11">
    <source>
        <dbReference type="EMBL" id="CAH1796581.1"/>
    </source>
</evidence>
<evidence type="ECO:0000259" key="9">
    <source>
        <dbReference type="PROSITE" id="PS50089"/>
    </source>
</evidence>
<name>A0A8S4PTE6_OWEFU</name>
<keyword evidence="8" id="KW-0175">Coiled coil</keyword>
<keyword evidence="3" id="KW-0677">Repeat</keyword>
<dbReference type="GO" id="GO:0061630">
    <property type="term" value="F:ubiquitin protein ligase activity"/>
    <property type="evidence" value="ECO:0007669"/>
    <property type="project" value="TreeGrafter"/>
</dbReference>
<evidence type="ECO:0000256" key="6">
    <source>
        <dbReference type="PROSITE-ProRule" id="PRU00024"/>
    </source>
</evidence>
<dbReference type="Pfam" id="PF00643">
    <property type="entry name" value="zf-B_box"/>
    <property type="match status" value="1"/>
</dbReference>
<feature type="domain" description="RING-type" evidence="9">
    <location>
        <begin position="30"/>
        <end position="73"/>
    </location>
</feature>
<dbReference type="Gene3D" id="3.30.160.60">
    <property type="entry name" value="Classic Zinc Finger"/>
    <property type="match status" value="1"/>
</dbReference>
<dbReference type="InterPro" id="IPR001841">
    <property type="entry name" value="Znf_RING"/>
</dbReference>
<proteinExistence type="predicted"/>
<dbReference type="Gene3D" id="3.30.40.10">
    <property type="entry name" value="Zinc/RING finger domain, C3HC4 (zinc finger)"/>
    <property type="match status" value="1"/>
</dbReference>
<dbReference type="GO" id="GO:0045087">
    <property type="term" value="P:innate immune response"/>
    <property type="evidence" value="ECO:0007669"/>
    <property type="project" value="TreeGrafter"/>
</dbReference>
<dbReference type="PANTHER" id="PTHR25462:SF299">
    <property type="entry name" value="E3 UBIQUITIN-PROTEIN LIGASE TRIM56"/>
    <property type="match status" value="1"/>
</dbReference>
<evidence type="ECO:0000256" key="4">
    <source>
        <dbReference type="ARBA" id="ARBA00022771"/>
    </source>
</evidence>
<feature type="domain" description="B box-type" evidence="10">
    <location>
        <begin position="108"/>
        <end position="158"/>
    </location>
</feature>
<keyword evidence="12" id="KW-1185">Reference proteome</keyword>
<dbReference type="InterPro" id="IPR027370">
    <property type="entry name" value="Znf-RING_euk"/>
</dbReference>
<feature type="domain" description="B box-type" evidence="10">
    <location>
        <begin position="189"/>
        <end position="229"/>
    </location>
</feature>
<dbReference type="PANTHER" id="PTHR25462">
    <property type="entry name" value="BONUS, ISOFORM C-RELATED"/>
    <property type="match status" value="1"/>
</dbReference>
<sequence length="715" mass="79029">MWGLFTFSKIMSSRKEESLAEIISEDFLQCGICLEDFKSPKTLACLHTFCHDCLKAFHAKCSDQTVATCPTCRDETPLKDCDIQSLKDNFVLSNLQNVVSWMASNVPGKPSVCDNCEADGQRETAVVRCNDCDENLCGQCYKAHSRMKLTKNHKVDHLSGQDLATEKKVIAPTAGRAGGQLDSTTFDRFKEFKCESHSESVKLFCIKCEVPICLICYATEHTNHNCLNWKDAVEQECQKVRGILTEMAKKTDDAKSSLQAVNEDMQQLEARMNDVVTNIGNKRIAFYSLVDHYANSQINKVRETLKGEIKQLDMKRNEISDGIEISQQELKMAEHVLREGSDGEKVALKKKLREKIQALEDIKGGVEVGQQSTRVQFQPGILTEGTIESLFGRVYLSKPKPPQSENNEAIDTLTTVAANVVETRQPMVSMSTPVRIEPPTPPPKKPGGKSPLMVIETRTPSDNHACNITGLALLQNDNIVIADSANSVVKLFAHEGYILKEMRKSHELLSPYSIAIAQDDRILVTDGGNIKATLSSAMRSNVVLDCKVQALGGIALHPVTGNVYVTDRQRSNIYVCDVRERKIIRALTEAGHLKSRGCTYLAINSNNQLVVSFPVSGVVQVFTLIPQVSLLGTYGPVGFSPGGLCIDRENNVIVADMNANRVVVLSPTVQIMKSVLLTQEDGIERPQVVALDKQGRLLVGEERSGKVKIFPYEKP</sequence>
<dbReference type="GO" id="GO:0060340">
    <property type="term" value="P:positive regulation of type I interferon-mediated signaling pathway"/>
    <property type="evidence" value="ECO:0007669"/>
    <property type="project" value="TreeGrafter"/>
</dbReference>
<dbReference type="Proteomes" id="UP000749559">
    <property type="component" value="Unassembled WGS sequence"/>
</dbReference>
<evidence type="ECO:0000256" key="2">
    <source>
        <dbReference type="ARBA" id="ARBA00022723"/>
    </source>
</evidence>